<dbReference type="SUPFAM" id="SSF51690">
    <property type="entry name" value="Nicotinate/Quinolinate PRTase C-terminal domain-like"/>
    <property type="match status" value="1"/>
</dbReference>
<dbReference type="AlphaFoldDB" id="A0A317MQ47"/>
<evidence type="ECO:0000256" key="4">
    <source>
        <dbReference type="ARBA" id="ARBA00022679"/>
    </source>
</evidence>
<feature type="domain" description="Quinolinate phosphoribosyl transferase N-terminal" evidence="7">
    <location>
        <begin position="21"/>
        <end position="104"/>
    </location>
</feature>
<protein>
    <recommendedName>
        <fullName evidence="2">Putative pyrophosphorylase ModD</fullName>
    </recommendedName>
</protein>
<evidence type="ECO:0000256" key="3">
    <source>
        <dbReference type="ARBA" id="ARBA00022676"/>
    </source>
</evidence>
<evidence type="ECO:0000313" key="8">
    <source>
        <dbReference type="EMBL" id="PWV58629.1"/>
    </source>
</evidence>
<dbReference type="GO" id="GO:0005737">
    <property type="term" value="C:cytoplasm"/>
    <property type="evidence" value="ECO:0007669"/>
    <property type="project" value="TreeGrafter"/>
</dbReference>
<dbReference type="Pfam" id="PF02749">
    <property type="entry name" value="QRPTase_N"/>
    <property type="match status" value="1"/>
</dbReference>
<dbReference type="InterPro" id="IPR027277">
    <property type="entry name" value="NadC/ModD"/>
</dbReference>
<evidence type="ECO:0000259" key="7">
    <source>
        <dbReference type="Pfam" id="PF02749"/>
    </source>
</evidence>
<dbReference type="InterPro" id="IPR002638">
    <property type="entry name" value="Quinolinate_PRibosylTrfase_C"/>
</dbReference>
<evidence type="ECO:0000259" key="6">
    <source>
        <dbReference type="Pfam" id="PF01729"/>
    </source>
</evidence>
<dbReference type="InterPro" id="IPR022412">
    <property type="entry name" value="Quinolinate_PRibosylTrfase_N"/>
</dbReference>
<accession>A0A317MQ47</accession>
<evidence type="ECO:0000256" key="2">
    <source>
        <dbReference type="ARBA" id="ARBA00019205"/>
    </source>
</evidence>
<dbReference type="PANTHER" id="PTHR32179">
    <property type="entry name" value="NICOTINATE-NUCLEOTIDE PYROPHOSPHORYLASE [CARBOXYLATING]"/>
    <property type="match status" value="1"/>
</dbReference>
<keyword evidence="4 5" id="KW-0808">Transferase</keyword>
<feature type="domain" description="Quinolinate phosphoribosyl transferase C-terminal" evidence="6">
    <location>
        <begin position="106"/>
        <end position="276"/>
    </location>
</feature>
<dbReference type="OrthoDB" id="8216773at2"/>
<dbReference type="InterPro" id="IPR006242">
    <property type="entry name" value="ModD"/>
</dbReference>
<dbReference type="EMBL" id="QGTJ01000015">
    <property type="protein sequence ID" value="PWV58629.1"/>
    <property type="molecule type" value="Genomic_DNA"/>
</dbReference>
<dbReference type="CDD" id="cd01573">
    <property type="entry name" value="modD_like"/>
    <property type="match status" value="1"/>
</dbReference>
<dbReference type="GO" id="GO:0034213">
    <property type="term" value="P:quinolinate catabolic process"/>
    <property type="evidence" value="ECO:0007669"/>
    <property type="project" value="TreeGrafter"/>
</dbReference>
<dbReference type="PIRSF" id="PIRSF006250">
    <property type="entry name" value="NadC_ModD"/>
    <property type="match status" value="1"/>
</dbReference>
<proteinExistence type="inferred from homology"/>
<dbReference type="Proteomes" id="UP000246569">
    <property type="component" value="Unassembled WGS sequence"/>
</dbReference>
<dbReference type="FunFam" id="3.20.20.70:FF:000030">
    <property type="entry name" value="Nicotinate-nucleotide pyrophosphorylase, carboxylating"/>
    <property type="match status" value="1"/>
</dbReference>
<reference evidence="8 9" key="1">
    <citation type="submission" date="2018-05" db="EMBL/GenBank/DDBJ databases">
        <title>Genomic Encyclopedia of Type Strains, Phase IV (KMG-IV): sequencing the most valuable type-strain genomes for metagenomic binning, comparative biology and taxonomic classification.</title>
        <authorList>
            <person name="Goeker M."/>
        </authorList>
    </citation>
    <scope>NUCLEOTIDE SEQUENCE [LARGE SCALE GENOMIC DNA]</scope>
    <source>
        <strain evidence="8 9">DSM 23606</strain>
    </source>
</reference>
<dbReference type="NCBIfam" id="TIGR01334">
    <property type="entry name" value="modD"/>
    <property type="match status" value="1"/>
</dbReference>
<dbReference type="GO" id="GO:0009435">
    <property type="term" value="P:NAD+ biosynthetic process"/>
    <property type="evidence" value="ECO:0007669"/>
    <property type="project" value="InterPro"/>
</dbReference>
<dbReference type="Pfam" id="PF01729">
    <property type="entry name" value="QRPTase_C"/>
    <property type="match status" value="1"/>
</dbReference>
<dbReference type="InterPro" id="IPR036068">
    <property type="entry name" value="Nicotinate_pribotase-like_C"/>
</dbReference>
<dbReference type="Gene3D" id="3.90.1170.20">
    <property type="entry name" value="Quinolinate phosphoribosyl transferase, N-terminal domain"/>
    <property type="match status" value="1"/>
</dbReference>
<dbReference type="RefSeq" id="WP_110020441.1">
    <property type="nucleotide sequence ID" value="NZ_QGTJ01000015.1"/>
</dbReference>
<comment type="similarity">
    <text evidence="1 5">Belongs to the NadC/ModD family.</text>
</comment>
<dbReference type="InterPro" id="IPR037128">
    <property type="entry name" value="Quinolinate_PRibosylTase_N_sf"/>
</dbReference>
<gene>
    <name evidence="8" type="ORF">C7443_11557</name>
</gene>
<dbReference type="GO" id="GO:0004514">
    <property type="term" value="F:nicotinate-nucleotide diphosphorylase (carboxylating) activity"/>
    <property type="evidence" value="ECO:0007669"/>
    <property type="project" value="InterPro"/>
</dbReference>
<sequence length="284" mass="29924">MHYISDLQLQRLIEEDLPSGDLTTQTLGIGTAAARMEFFARGDMTVATIEEAARILEMLGVRARAACCSGAQVSAGTRLLSATGPAGAIFAGWKVAQNLVEWASGIASEARSIVDAAHAVDRSVVVACTRKAPPGTRILAQKAVVAGGASIHRIGLSDTVLLFPEHRQFGGNEALRDQLARLRMSCPERKLVVEVKNIGEALIAARNGADVLQLEKFSPSGVTDTIAMLRELGHAGPLIAVAGGINARNVADYIRAGARIVVTSSPYTARPADVQVVIDAVPER</sequence>
<name>A0A317MQ47_9GAMM</name>
<evidence type="ECO:0000313" key="9">
    <source>
        <dbReference type="Proteomes" id="UP000246569"/>
    </source>
</evidence>
<evidence type="ECO:0000256" key="1">
    <source>
        <dbReference type="ARBA" id="ARBA00009400"/>
    </source>
</evidence>
<keyword evidence="9" id="KW-1185">Reference proteome</keyword>
<dbReference type="SUPFAM" id="SSF54675">
    <property type="entry name" value="Nicotinate/Quinolinate PRTase N-terminal domain-like"/>
    <property type="match status" value="1"/>
</dbReference>
<dbReference type="InterPro" id="IPR013785">
    <property type="entry name" value="Aldolase_TIM"/>
</dbReference>
<dbReference type="Gene3D" id="3.20.20.70">
    <property type="entry name" value="Aldolase class I"/>
    <property type="match status" value="1"/>
</dbReference>
<organism evidence="8 9">
    <name type="scientific">Plasticicumulans acidivorans</name>
    <dbReference type="NCBI Taxonomy" id="886464"/>
    <lineage>
        <taxon>Bacteria</taxon>
        <taxon>Pseudomonadati</taxon>
        <taxon>Pseudomonadota</taxon>
        <taxon>Gammaproteobacteria</taxon>
        <taxon>Candidatus Competibacteraceae</taxon>
        <taxon>Plasticicumulans</taxon>
    </lineage>
</organism>
<comment type="caution">
    <text evidence="8">The sequence shown here is derived from an EMBL/GenBank/DDBJ whole genome shotgun (WGS) entry which is preliminary data.</text>
</comment>
<evidence type="ECO:0000256" key="5">
    <source>
        <dbReference type="PIRNR" id="PIRNR006250"/>
    </source>
</evidence>
<dbReference type="PANTHER" id="PTHR32179:SF4">
    <property type="entry name" value="PYROPHOSPHORYLASE MODD-RELATED"/>
    <property type="match status" value="1"/>
</dbReference>
<keyword evidence="3 5" id="KW-0328">Glycosyltransferase</keyword>